<organism evidence="1 2">
    <name type="scientific">Brassica carinata</name>
    <name type="common">Ethiopian mustard</name>
    <name type="synonym">Abyssinian cabbage</name>
    <dbReference type="NCBI Taxonomy" id="52824"/>
    <lineage>
        <taxon>Eukaryota</taxon>
        <taxon>Viridiplantae</taxon>
        <taxon>Streptophyta</taxon>
        <taxon>Embryophyta</taxon>
        <taxon>Tracheophyta</taxon>
        <taxon>Spermatophyta</taxon>
        <taxon>Magnoliopsida</taxon>
        <taxon>eudicotyledons</taxon>
        <taxon>Gunneridae</taxon>
        <taxon>Pentapetalae</taxon>
        <taxon>rosids</taxon>
        <taxon>malvids</taxon>
        <taxon>Brassicales</taxon>
        <taxon>Brassicaceae</taxon>
        <taxon>Brassiceae</taxon>
        <taxon>Brassica</taxon>
    </lineage>
</organism>
<dbReference type="EMBL" id="JAAMPC010000005">
    <property type="protein sequence ID" value="KAG2310281.1"/>
    <property type="molecule type" value="Genomic_DNA"/>
</dbReference>
<gene>
    <name evidence="1" type="ORF">Bca52824_021838</name>
</gene>
<reference evidence="1 2" key="1">
    <citation type="submission" date="2020-02" db="EMBL/GenBank/DDBJ databases">
        <authorList>
            <person name="Ma Q."/>
            <person name="Huang Y."/>
            <person name="Song X."/>
            <person name="Pei D."/>
        </authorList>
    </citation>
    <scope>NUCLEOTIDE SEQUENCE [LARGE SCALE GENOMIC DNA]</scope>
    <source>
        <strain evidence="1">Sxm20200214</strain>
        <tissue evidence="1">Leaf</tissue>
    </source>
</reference>
<accession>A0A8X7VFI1</accession>
<dbReference type="Proteomes" id="UP000886595">
    <property type="component" value="Unassembled WGS sequence"/>
</dbReference>
<comment type="caution">
    <text evidence="1">The sequence shown here is derived from an EMBL/GenBank/DDBJ whole genome shotgun (WGS) entry which is preliminary data.</text>
</comment>
<name>A0A8X7VFI1_BRACI</name>
<keyword evidence="2" id="KW-1185">Reference proteome</keyword>
<sequence>MSQLVSRLSRLSSSSSSHGLCFSELWRLSTSATPYLLSKETICEKAFDGPLVVDMNLYDPRKKERVKIPEMNLPKELE</sequence>
<protein>
    <submittedName>
        <fullName evidence="1">Uncharacterized protein</fullName>
    </submittedName>
</protein>
<proteinExistence type="predicted"/>
<evidence type="ECO:0000313" key="2">
    <source>
        <dbReference type="Proteomes" id="UP000886595"/>
    </source>
</evidence>
<evidence type="ECO:0000313" key="1">
    <source>
        <dbReference type="EMBL" id="KAG2310281.1"/>
    </source>
</evidence>
<dbReference type="AlphaFoldDB" id="A0A8X7VFI1"/>